<dbReference type="Proteomes" id="UP000276133">
    <property type="component" value="Unassembled WGS sequence"/>
</dbReference>
<dbReference type="AlphaFoldDB" id="A0A3M7SWX6"/>
<name>A0A3M7SWX6_BRAPC</name>
<dbReference type="EMBL" id="REGN01000654">
    <property type="protein sequence ID" value="RNA40314.1"/>
    <property type="molecule type" value="Genomic_DNA"/>
</dbReference>
<evidence type="ECO:0000313" key="2">
    <source>
        <dbReference type="Proteomes" id="UP000276133"/>
    </source>
</evidence>
<sequence>MSYPKNKYTMSITINFSTTKCVQFIFIRCVSATVAFSINSIESNNLTDSRVLMFTRYTLEQY</sequence>
<comment type="caution">
    <text evidence="1">The sequence shown here is derived from an EMBL/GenBank/DDBJ whole genome shotgun (WGS) entry which is preliminary data.</text>
</comment>
<gene>
    <name evidence="1" type="ORF">BpHYR1_017923</name>
</gene>
<proteinExistence type="predicted"/>
<organism evidence="1 2">
    <name type="scientific">Brachionus plicatilis</name>
    <name type="common">Marine rotifer</name>
    <name type="synonym">Brachionus muelleri</name>
    <dbReference type="NCBI Taxonomy" id="10195"/>
    <lineage>
        <taxon>Eukaryota</taxon>
        <taxon>Metazoa</taxon>
        <taxon>Spiralia</taxon>
        <taxon>Gnathifera</taxon>
        <taxon>Rotifera</taxon>
        <taxon>Eurotatoria</taxon>
        <taxon>Monogononta</taxon>
        <taxon>Pseudotrocha</taxon>
        <taxon>Ploima</taxon>
        <taxon>Brachionidae</taxon>
        <taxon>Brachionus</taxon>
    </lineage>
</organism>
<evidence type="ECO:0000313" key="1">
    <source>
        <dbReference type="EMBL" id="RNA40314.1"/>
    </source>
</evidence>
<accession>A0A3M7SWX6</accession>
<keyword evidence="2" id="KW-1185">Reference proteome</keyword>
<protein>
    <submittedName>
        <fullName evidence="1">Uncharacterized protein</fullName>
    </submittedName>
</protein>
<reference evidence="1 2" key="1">
    <citation type="journal article" date="2018" name="Sci. Rep.">
        <title>Genomic signatures of local adaptation to the degree of environmental predictability in rotifers.</title>
        <authorList>
            <person name="Franch-Gras L."/>
            <person name="Hahn C."/>
            <person name="Garcia-Roger E.M."/>
            <person name="Carmona M.J."/>
            <person name="Serra M."/>
            <person name="Gomez A."/>
        </authorList>
    </citation>
    <scope>NUCLEOTIDE SEQUENCE [LARGE SCALE GENOMIC DNA]</scope>
    <source>
        <strain evidence="1">HYR1</strain>
    </source>
</reference>